<organism evidence="1 2">
    <name type="scientific">Candidatus Jidaibacter acanthamoebae</name>
    <dbReference type="NCBI Taxonomy" id="86105"/>
    <lineage>
        <taxon>Bacteria</taxon>
        <taxon>Pseudomonadati</taxon>
        <taxon>Pseudomonadota</taxon>
        <taxon>Alphaproteobacteria</taxon>
        <taxon>Rickettsiales</taxon>
        <taxon>Candidatus Midichloriaceae</taxon>
        <taxon>Candidatus Jidaibacter</taxon>
    </lineage>
</organism>
<proteinExistence type="predicted"/>
<evidence type="ECO:0000313" key="1">
    <source>
        <dbReference type="EMBL" id="KIE06016.1"/>
    </source>
</evidence>
<dbReference type="EMBL" id="JSWE01000058">
    <property type="protein sequence ID" value="KIE06016.1"/>
    <property type="molecule type" value="Genomic_DNA"/>
</dbReference>
<evidence type="ECO:0000313" key="2">
    <source>
        <dbReference type="Proteomes" id="UP000031258"/>
    </source>
</evidence>
<comment type="caution">
    <text evidence="1">The sequence shown here is derived from an EMBL/GenBank/DDBJ whole genome shotgun (WGS) entry which is preliminary data.</text>
</comment>
<dbReference type="AlphaFoldDB" id="A0A0C1N114"/>
<keyword evidence="2" id="KW-1185">Reference proteome</keyword>
<reference evidence="1 2" key="1">
    <citation type="submission" date="2014-11" db="EMBL/GenBank/DDBJ databases">
        <title>A Rickettsiales Symbiont of Amoebae With Ancient Features.</title>
        <authorList>
            <person name="Schulz F."/>
            <person name="Martijn J."/>
            <person name="Wascher F."/>
            <person name="Kostanjsek R."/>
            <person name="Ettema T.J."/>
            <person name="Horn M."/>
        </authorList>
    </citation>
    <scope>NUCLEOTIDE SEQUENCE [LARGE SCALE GENOMIC DNA]</scope>
    <source>
        <strain evidence="1 2">UWC36</strain>
    </source>
</reference>
<protein>
    <submittedName>
        <fullName evidence="1">Uncharacterized protein</fullName>
    </submittedName>
</protein>
<dbReference type="Proteomes" id="UP000031258">
    <property type="component" value="Unassembled WGS sequence"/>
</dbReference>
<gene>
    <name evidence="1" type="ORF">NF27_CG01960</name>
</gene>
<accession>A0A0C1N114</accession>
<sequence>MAAHTAILVTSYERQIKLLEEQRIMLEDKIKNCGRVDDNFEELARTTFQFLANPHKYRISGDLIGKRRLLKATFTHPLAYNRNRKYRTAAISLPFSVLREFLEGDSEVVPLAGLEPACPEGQ</sequence>
<dbReference type="STRING" id="86105.NF27_CG01960"/>
<name>A0A0C1N114_9RICK</name>